<evidence type="ECO:0000256" key="2">
    <source>
        <dbReference type="ARBA" id="ARBA00022833"/>
    </source>
</evidence>
<evidence type="ECO:0000256" key="4">
    <source>
        <dbReference type="ARBA" id="ARBA00030762"/>
    </source>
</evidence>
<feature type="domain" description="Mannose-6-phosphate isomerase cupin" evidence="6">
    <location>
        <begin position="248"/>
        <end position="324"/>
    </location>
</feature>
<keyword evidence="7" id="KW-0413">Isomerase</keyword>
<evidence type="ECO:0000259" key="5">
    <source>
        <dbReference type="Pfam" id="PF20511"/>
    </source>
</evidence>
<dbReference type="Pfam" id="PF20511">
    <property type="entry name" value="PMI_typeI_cat"/>
    <property type="match status" value="1"/>
</dbReference>
<dbReference type="InterPro" id="IPR049071">
    <property type="entry name" value="MPI_cupin_dom"/>
</dbReference>
<gene>
    <name evidence="7" type="ORF">RBU60_01005</name>
</gene>
<dbReference type="InterPro" id="IPR011051">
    <property type="entry name" value="RmlC_Cupin_sf"/>
</dbReference>
<evidence type="ECO:0000256" key="1">
    <source>
        <dbReference type="ARBA" id="ARBA00022723"/>
    </source>
</evidence>
<dbReference type="InterPro" id="IPR014710">
    <property type="entry name" value="RmlC-like_jellyroll"/>
</dbReference>
<evidence type="ECO:0000256" key="3">
    <source>
        <dbReference type="ARBA" id="ARBA00029741"/>
    </source>
</evidence>
<name>A0ABU0ZXK5_9FLAO</name>
<sequence length="326" mass="37135">MKEEKLYPLKFSPILKTKIWGGEKLHSVLGKERIGNQIGESWEISGVDGDFSVVENGFLKGENLKDLILKYKEKLVGRSIYARFKEKFPLLVKFIDAKEKLSVQVHPDDELASKRHGTLGKTEMWYIVQADPEAKIITGFQNGISKEDYLSHLKNESLEEILNKESVKSGDAFFIKAGLIHAIGAGVLLAEIQETSDITYRIYDYNREGIDGKQRELHTQLALDTIDYSNNDDYKIRYSLEENKLNSLVDCSYFSTQLLHLKEDYNFKLPINNDCFVILMCVEGSTLIEYEEGKEEISVGESILIPANLREITISSKNCKLLHVTI</sequence>
<dbReference type="PIRSF" id="PIRSF036894">
    <property type="entry name" value="PMI_Firm_short"/>
    <property type="match status" value="1"/>
</dbReference>
<dbReference type="Proteomes" id="UP001230915">
    <property type="component" value="Unassembled WGS sequence"/>
</dbReference>
<reference evidence="7 8" key="1">
    <citation type="submission" date="2023-08" db="EMBL/GenBank/DDBJ databases">
        <title>Mesonia sp. MT50, isolated from deep-sea sediment of the Mariana Trench.</title>
        <authorList>
            <person name="Fu H."/>
        </authorList>
    </citation>
    <scope>NUCLEOTIDE SEQUENCE [LARGE SCALE GENOMIC DNA]</scope>
    <source>
        <strain evidence="7 8">MT50</strain>
    </source>
</reference>
<evidence type="ECO:0000313" key="7">
    <source>
        <dbReference type="EMBL" id="MDQ7916137.1"/>
    </source>
</evidence>
<protein>
    <recommendedName>
        <fullName evidence="3">Phosphohexomutase</fullName>
    </recommendedName>
    <alternativeName>
        <fullName evidence="4">Phosphomannose isomerase</fullName>
    </alternativeName>
</protein>
<feature type="domain" description="Phosphomannose isomerase type I catalytic" evidence="5">
    <location>
        <begin position="10"/>
        <end position="118"/>
    </location>
</feature>
<proteinExistence type="predicted"/>
<accession>A0ABU0ZXK5</accession>
<dbReference type="EMBL" id="JAVHUL010000001">
    <property type="protein sequence ID" value="MDQ7916137.1"/>
    <property type="molecule type" value="Genomic_DNA"/>
</dbReference>
<dbReference type="RefSeq" id="WP_308862744.1">
    <property type="nucleotide sequence ID" value="NZ_JAVHUL010000001.1"/>
</dbReference>
<comment type="caution">
    <text evidence="7">The sequence shown here is derived from an EMBL/GenBank/DDBJ whole genome shotgun (WGS) entry which is preliminary data.</text>
</comment>
<dbReference type="InterPro" id="IPR014628">
    <property type="entry name" value="Man6P_isomerase_Firm_short"/>
</dbReference>
<dbReference type="GO" id="GO:0016853">
    <property type="term" value="F:isomerase activity"/>
    <property type="evidence" value="ECO:0007669"/>
    <property type="project" value="UniProtKB-KW"/>
</dbReference>
<evidence type="ECO:0000259" key="6">
    <source>
        <dbReference type="Pfam" id="PF21621"/>
    </source>
</evidence>
<keyword evidence="2" id="KW-0862">Zinc</keyword>
<dbReference type="PANTHER" id="PTHR42742">
    <property type="entry name" value="TRANSCRIPTIONAL REPRESSOR MPRA"/>
    <property type="match status" value="1"/>
</dbReference>
<evidence type="ECO:0000313" key="8">
    <source>
        <dbReference type="Proteomes" id="UP001230915"/>
    </source>
</evidence>
<organism evidence="7 8">
    <name type="scientific">Mesonia profundi</name>
    <dbReference type="NCBI Taxonomy" id="3070998"/>
    <lineage>
        <taxon>Bacteria</taxon>
        <taxon>Pseudomonadati</taxon>
        <taxon>Bacteroidota</taxon>
        <taxon>Flavobacteriia</taxon>
        <taxon>Flavobacteriales</taxon>
        <taxon>Flavobacteriaceae</taxon>
        <taxon>Mesonia</taxon>
    </lineage>
</organism>
<dbReference type="Gene3D" id="2.60.120.10">
    <property type="entry name" value="Jelly Rolls"/>
    <property type="match status" value="2"/>
</dbReference>
<dbReference type="Pfam" id="PF21621">
    <property type="entry name" value="MPI_cupin_dom"/>
    <property type="match status" value="1"/>
</dbReference>
<dbReference type="PANTHER" id="PTHR42742:SF3">
    <property type="entry name" value="FRUCTOKINASE"/>
    <property type="match status" value="1"/>
</dbReference>
<dbReference type="InterPro" id="IPR046457">
    <property type="entry name" value="PMI_typeI_cat"/>
</dbReference>
<dbReference type="CDD" id="cd07010">
    <property type="entry name" value="cupin_PMI_type_I_N_bac"/>
    <property type="match status" value="1"/>
</dbReference>
<dbReference type="SUPFAM" id="SSF51182">
    <property type="entry name" value="RmlC-like cupins"/>
    <property type="match status" value="1"/>
</dbReference>
<dbReference type="InterPro" id="IPR051804">
    <property type="entry name" value="Carb_Metab_Reg_Kinase/Isom"/>
</dbReference>
<keyword evidence="1" id="KW-0479">Metal-binding</keyword>
<keyword evidence="8" id="KW-1185">Reference proteome</keyword>